<dbReference type="Gene3D" id="3.30.360.10">
    <property type="entry name" value="Dihydrodipicolinate Reductase, domain 2"/>
    <property type="match status" value="1"/>
</dbReference>
<evidence type="ECO:0000313" key="3">
    <source>
        <dbReference type="EMBL" id="MFC5650562.1"/>
    </source>
</evidence>
<proteinExistence type="predicted"/>
<dbReference type="InterPro" id="IPR036291">
    <property type="entry name" value="NAD(P)-bd_dom_sf"/>
</dbReference>
<evidence type="ECO:0000259" key="1">
    <source>
        <dbReference type="Pfam" id="PF01408"/>
    </source>
</evidence>
<dbReference type="Proteomes" id="UP001596047">
    <property type="component" value="Unassembled WGS sequence"/>
</dbReference>
<evidence type="ECO:0000259" key="2">
    <source>
        <dbReference type="Pfam" id="PF22725"/>
    </source>
</evidence>
<evidence type="ECO:0000313" key="4">
    <source>
        <dbReference type="Proteomes" id="UP001596047"/>
    </source>
</evidence>
<reference evidence="4" key="1">
    <citation type="journal article" date="2019" name="Int. J. Syst. Evol. Microbiol.">
        <title>The Global Catalogue of Microorganisms (GCM) 10K type strain sequencing project: providing services to taxonomists for standard genome sequencing and annotation.</title>
        <authorList>
            <consortium name="The Broad Institute Genomics Platform"/>
            <consortium name="The Broad Institute Genome Sequencing Center for Infectious Disease"/>
            <person name="Wu L."/>
            <person name="Ma J."/>
        </authorList>
    </citation>
    <scope>NUCLEOTIDE SEQUENCE [LARGE SCALE GENOMIC DNA]</scope>
    <source>
        <strain evidence="4">CGMCC 1.3240</strain>
    </source>
</reference>
<protein>
    <submittedName>
        <fullName evidence="3">Gfo/Idh/MocA family protein</fullName>
    </submittedName>
</protein>
<organism evidence="3 4">
    <name type="scientific">Paenibacillus solisilvae</name>
    <dbReference type="NCBI Taxonomy" id="2486751"/>
    <lineage>
        <taxon>Bacteria</taxon>
        <taxon>Bacillati</taxon>
        <taxon>Bacillota</taxon>
        <taxon>Bacilli</taxon>
        <taxon>Bacillales</taxon>
        <taxon>Paenibacillaceae</taxon>
        <taxon>Paenibacillus</taxon>
    </lineage>
</organism>
<dbReference type="Pfam" id="PF01408">
    <property type="entry name" value="GFO_IDH_MocA"/>
    <property type="match status" value="1"/>
</dbReference>
<dbReference type="Gene3D" id="3.40.50.720">
    <property type="entry name" value="NAD(P)-binding Rossmann-like Domain"/>
    <property type="match status" value="1"/>
</dbReference>
<name>A0ABW0VXF9_9BACL</name>
<dbReference type="SUPFAM" id="SSF51735">
    <property type="entry name" value="NAD(P)-binding Rossmann-fold domains"/>
    <property type="match status" value="1"/>
</dbReference>
<dbReference type="InterPro" id="IPR000683">
    <property type="entry name" value="Gfo/Idh/MocA-like_OxRdtase_N"/>
</dbReference>
<dbReference type="PANTHER" id="PTHR43377">
    <property type="entry name" value="BILIVERDIN REDUCTASE A"/>
    <property type="match status" value="1"/>
</dbReference>
<dbReference type="InterPro" id="IPR051450">
    <property type="entry name" value="Gfo/Idh/MocA_Oxidoreductases"/>
</dbReference>
<comment type="caution">
    <text evidence="3">The sequence shown here is derived from an EMBL/GenBank/DDBJ whole genome shotgun (WGS) entry which is preliminary data.</text>
</comment>
<sequence>MTAVINIAVIGCGDIAFQAHFPSFLRQERIRVQVLCDPDREKLRRAADLFPESTVYTDSDDALLHPDIQASFILTPPAATPHLVMEALKRNTPVFCEKPMALQENLALQIIELEKKAAVPVQVGMKNSFHPLMTELRERICAGWFGSPVVYRIGVFDEVFDPDNTEHTGRIVRALQEGSPLAHEGAHVAEWLREFTDNAAAASVRADGVRSEPHWPSPNYVTASVSFDNGDLAQIDAGWLYPAFFRSSIDVFGPKGVARLTRAENTLAFRRLNEEEVITEDRDWNVLCFDRQLNHFIKCLDERLTPSPGTREALYGIRLIAAIEHELREGQAYGQPAHP</sequence>
<feature type="domain" description="GFO/IDH/MocA-like oxidoreductase" evidence="2">
    <location>
        <begin position="135"/>
        <end position="258"/>
    </location>
</feature>
<dbReference type="Pfam" id="PF22725">
    <property type="entry name" value="GFO_IDH_MocA_C3"/>
    <property type="match status" value="1"/>
</dbReference>
<gene>
    <name evidence="3" type="ORF">ACFPYJ_15805</name>
</gene>
<dbReference type="SUPFAM" id="SSF55347">
    <property type="entry name" value="Glyceraldehyde-3-phosphate dehydrogenase-like, C-terminal domain"/>
    <property type="match status" value="1"/>
</dbReference>
<dbReference type="EMBL" id="JBHSOW010000058">
    <property type="protein sequence ID" value="MFC5650562.1"/>
    <property type="molecule type" value="Genomic_DNA"/>
</dbReference>
<feature type="domain" description="Gfo/Idh/MocA-like oxidoreductase N-terminal" evidence="1">
    <location>
        <begin position="5"/>
        <end position="124"/>
    </location>
</feature>
<dbReference type="InterPro" id="IPR055170">
    <property type="entry name" value="GFO_IDH_MocA-like_dom"/>
</dbReference>
<dbReference type="PANTHER" id="PTHR43377:SF1">
    <property type="entry name" value="BILIVERDIN REDUCTASE A"/>
    <property type="match status" value="1"/>
</dbReference>
<keyword evidence="4" id="KW-1185">Reference proteome</keyword>
<accession>A0ABW0VXF9</accession>
<dbReference type="RefSeq" id="WP_379189124.1">
    <property type="nucleotide sequence ID" value="NZ_JBHSOW010000058.1"/>
</dbReference>